<dbReference type="RefSeq" id="WP_064214316.1">
    <property type="nucleotide sequence ID" value="NZ_LUCQ01000105.1"/>
</dbReference>
<protein>
    <submittedName>
        <fullName evidence="1">Uncharacterized protein</fullName>
    </submittedName>
</protein>
<dbReference type="PATRIC" id="fig|33934.7.peg.894"/>
<reference evidence="1 2" key="1">
    <citation type="submission" date="2016-03" db="EMBL/GenBank/DDBJ databases">
        <title>Spore heat resistance.</title>
        <authorList>
            <person name="Boekhorst J."/>
            <person name="Berendsen E.M."/>
            <person name="Wells-Bennik M.H."/>
            <person name="Kuipers O.P."/>
        </authorList>
    </citation>
    <scope>NUCLEOTIDE SEQUENCE [LARGE SCALE GENOMIC DNA]</scope>
    <source>
        <strain evidence="1 2">AF16</strain>
    </source>
</reference>
<keyword evidence="2" id="KW-1185">Reference proteome</keyword>
<name>A0A178TBB1_9BACL</name>
<proteinExistence type="predicted"/>
<accession>A0A178TBB1</accession>
<gene>
    <name evidence="1" type="ORF">TAF16_1834</name>
</gene>
<evidence type="ECO:0000313" key="1">
    <source>
        <dbReference type="EMBL" id="OAO78567.1"/>
    </source>
</evidence>
<comment type="caution">
    <text evidence="1">The sequence shown here is derived from an EMBL/GenBank/DDBJ whole genome shotgun (WGS) entry which is preliminary data.</text>
</comment>
<sequence>MHFAHRDFLLSIVGKSPEGYVAEKENGYTFIIPREILKKYYKPVKKIDREEMAKAYQEMGLINLEEANASVHTYEDGMGFYE</sequence>
<dbReference type="Proteomes" id="UP000078336">
    <property type="component" value="Unassembled WGS sequence"/>
</dbReference>
<organism evidence="1 2">
    <name type="scientific">Anoxybacillus flavithermus</name>
    <dbReference type="NCBI Taxonomy" id="33934"/>
    <lineage>
        <taxon>Bacteria</taxon>
        <taxon>Bacillati</taxon>
        <taxon>Bacillota</taxon>
        <taxon>Bacilli</taxon>
        <taxon>Bacillales</taxon>
        <taxon>Anoxybacillaceae</taxon>
        <taxon>Anoxybacillus</taxon>
    </lineage>
</organism>
<dbReference type="EMBL" id="LUCQ01000105">
    <property type="protein sequence ID" value="OAO78567.1"/>
    <property type="molecule type" value="Genomic_DNA"/>
</dbReference>
<dbReference type="AlphaFoldDB" id="A0A178TBB1"/>
<evidence type="ECO:0000313" key="2">
    <source>
        <dbReference type="Proteomes" id="UP000078336"/>
    </source>
</evidence>